<keyword evidence="3" id="KW-0540">Nuclease</keyword>
<organism evidence="4">
    <name type="scientific">Talaromyces marneffei (strain ATCC 18224 / CBS 334.59 / QM 7333)</name>
    <name type="common">Penicillium marneffei</name>
    <dbReference type="NCBI Taxonomy" id="441960"/>
    <lineage>
        <taxon>Eukaryota</taxon>
        <taxon>Fungi</taxon>
        <taxon>Dikarya</taxon>
        <taxon>Ascomycota</taxon>
        <taxon>Pezizomycotina</taxon>
        <taxon>Eurotiomycetes</taxon>
        <taxon>Eurotiomycetidae</taxon>
        <taxon>Eurotiales</taxon>
        <taxon>Trichocomaceae</taxon>
        <taxon>Talaromyces</taxon>
        <taxon>Talaromyces sect. Talaromyces</taxon>
    </lineage>
</organism>
<dbReference type="InterPro" id="IPR004860">
    <property type="entry name" value="LAGLIDADG_dom"/>
</dbReference>
<keyword evidence="1" id="KW-1133">Transmembrane helix</keyword>
<dbReference type="InterPro" id="IPR051289">
    <property type="entry name" value="LAGLIDADG_Endonuclease"/>
</dbReference>
<dbReference type="AlphaFoldDB" id="H9CNT9"/>
<evidence type="ECO:0000256" key="1">
    <source>
        <dbReference type="SAM" id="Phobius"/>
    </source>
</evidence>
<dbReference type="VEuPathDB" id="FungiDB:PMAA_m0430"/>
<feature type="domain" description="Homing endonuclease LAGLIDADG" evidence="2">
    <location>
        <begin position="229"/>
        <end position="319"/>
    </location>
</feature>
<keyword evidence="1" id="KW-0812">Transmembrane</keyword>
<sequence>MRKTLQIILLYIVLYVIYYIYQIFYYLINNYMIYVKMYIARRQCAWLENRRLFSSHQRLNGKHLYKDNNKIEFEQWLVGFTDGDGNFHIAQQKVGDTIKWNLGFKLTQSSYNARVLYYIKKELGVGSITKDGNKLQFFIRDRKNIESVLIPIFDKYPLLTTKYFDYMKLKKALYILNDTEISITCKNLKIQKLKDSKPPVDYISPAWNNAKLPLTNVDSLNNVMTKSWLVGFIEAEGSFYLTNKDSNRIVHGFGLTQKLDKVVLESIRILLHISTKVIYKEIYNHYILDTTNSRAIENIIEYFNNTMKGVKSLEYKIWARSYVKYKNNYNNLYKIRNFVRKLRRNLEE</sequence>
<feature type="domain" description="Homing endonuclease LAGLIDADG" evidence="2">
    <location>
        <begin position="77"/>
        <end position="172"/>
    </location>
</feature>
<proteinExistence type="predicted"/>
<dbReference type="SUPFAM" id="SSF55608">
    <property type="entry name" value="Homing endonucleases"/>
    <property type="match status" value="2"/>
</dbReference>
<keyword evidence="4" id="KW-1185">Reference proteome</keyword>
<dbReference type="PANTHER" id="PTHR36181:SF2">
    <property type="entry name" value="INTRON-ENCODED ENDONUCLEASE AI3-RELATED"/>
    <property type="match status" value="1"/>
</dbReference>
<evidence type="ECO:0000259" key="2">
    <source>
        <dbReference type="Pfam" id="PF00961"/>
    </source>
</evidence>
<dbReference type="STRING" id="441960.H9CNT9"/>
<reference evidence="3 4" key="1">
    <citation type="journal article" date="2012" name="BMC Genomics">
        <title>Sequencing of mitochondrial genomes of nine Aspergillus and Penicillium species identifies mobile introns and accessory genes as main sources of genome size variability.</title>
        <authorList>
            <person name="Joardar V."/>
            <person name="Abrams N.F."/>
            <person name="Hostetler J."/>
            <person name="Paukstelis P.J."/>
            <person name="Pakala S."/>
            <person name="Pakala S.B."/>
            <person name="Zafar N."/>
            <person name="Abolude O.O."/>
            <person name="Payne G."/>
            <person name="Andrianopoulos A."/>
            <person name="Denning D.W."/>
            <person name="Nierman W.C."/>
        </authorList>
    </citation>
    <scope>NUCLEOTIDE SEQUENCE [LARGE SCALE GENOMIC DNA]</scope>
    <source>
        <strain evidence="4">ATCC 18224 / CBS 334.59 / QM 7333</strain>
    </source>
</reference>
<keyword evidence="3" id="KW-0255">Endonuclease</keyword>
<feature type="transmembrane region" description="Helical" evidence="1">
    <location>
        <begin position="7"/>
        <end position="28"/>
    </location>
</feature>
<accession>H9CNT9</accession>
<dbReference type="GO" id="GO:0005739">
    <property type="term" value="C:mitochondrion"/>
    <property type="evidence" value="ECO:0007669"/>
    <property type="project" value="UniProtKB-ARBA"/>
</dbReference>
<dbReference type="Pfam" id="PF00961">
    <property type="entry name" value="LAGLIDADG_1"/>
    <property type="match status" value="2"/>
</dbReference>
<dbReference type="Gene3D" id="3.10.28.10">
    <property type="entry name" value="Homing endonucleases"/>
    <property type="match status" value="2"/>
</dbReference>
<dbReference type="PANTHER" id="PTHR36181">
    <property type="entry name" value="INTRON-ENCODED ENDONUCLEASE AI3-RELATED"/>
    <property type="match status" value="1"/>
</dbReference>
<keyword evidence="3" id="KW-0496">Mitochondrion</keyword>
<dbReference type="GO" id="GO:0004519">
    <property type="term" value="F:endonuclease activity"/>
    <property type="evidence" value="ECO:0007669"/>
    <property type="project" value="UniProtKB-KW"/>
</dbReference>
<protein>
    <submittedName>
        <fullName evidence="3">Intron-encoded LAGLIDADG endonuclease family protein</fullName>
    </submittedName>
</protein>
<keyword evidence="1" id="KW-0472">Membrane</keyword>
<gene>
    <name evidence="3" type="ORF">PMAA_m0430</name>
</gene>
<dbReference type="InterPro" id="IPR027434">
    <property type="entry name" value="Homing_endonucl"/>
</dbReference>
<geneLocation type="mitochondrion" evidence="3"/>
<evidence type="ECO:0000313" key="3">
    <source>
        <dbReference type="EMBL" id="AFD95983.1"/>
    </source>
</evidence>
<dbReference type="EMBL" id="JQ354997">
    <property type="protein sequence ID" value="AFD95983.1"/>
    <property type="molecule type" value="Genomic_DNA"/>
</dbReference>
<name>H9CNT9_TALMQ</name>
<dbReference type="Proteomes" id="UP000001294">
    <property type="component" value="Mitochondrion"/>
</dbReference>
<evidence type="ECO:0000313" key="4">
    <source>
        <dbReference type="Proteomes" id="UP000001294"/>
    </source>
</evidence>
<keyword evidence="3" id="KW-0378">Hydrolase</keyword>